<gene>
    <name evidence="2" type="ORF">SAMN04488122_2057</name>
</gene>
<keyword evidence="3" id="KW-1185">Reference proteome</keyword>
<sequence>MRTTSAILSKIFTRRFYVQNTGFFLVLFYLLFGVVNGANLLAYHKGLLLGFLGNYSFLFLVLLLWTSYALKCVGFILKTFQTQGYDFLYPTMGSIDKATRRGIWFRLHTAIYMPVLVYAGIAVVIAIQHQFYISAVIVAVLNIANCIWPLRLYERKLEQPDVIFFTGHLQRWLNQHFTKPPVLYFLYELLTNFPRRIVSTKIFSAAILWLTFLIMTRGEYFDLRGLQIGVMVSVLTHMQLMVHHRAFDDTYLNFMENLPIRLVTHYLRLIGVYVILFLPEMIIITVNAYTKTTPWGLVTVFCTALSLLILFRVMLFFPKMNPEKHVRNTMLTSFIVLFMVLGHYEWPAILLLQAASAIIFFVKYRQYEPYIESAS</sequence>
<feature type="transmembrane region" description="Helical" evidence="1">
    <location>
        <begin position="103"/>
        <end position="125"/>
    </location>
</feature>
<feature type="transmembrane region" description="Helical" evidence="1">
    <location>
        <begin position="21"/>
        <end position="43"/>
    </location>
</feature>
<evidence type="ECO:0000256" key="1">
    <source>
        <dbReference type="SAM" id="Phobius"/>
    </source>
</evidence>
<accession>A0A1I0R0X2</accession>
<feature type="transmembrane region" description="Helical" evidence="1">
    <location>
        <begin position="131"/>
        <end position="150"/>
    </location>
</feature>
<organism evidence="2 3">
    <name type="scientific">Chitinophaga arvensicola</name>
    <dbReference type="NCBI Taxonomy" id="29529"/>
    <lineage>
        <taxon>Bacteria</taxon>
        <taxon>Pseudomonadati</taxon>
        <taxon>Bacteroidota</taxon>
        <taxon>Chitinophagia</taxon>
        <taxon>Chitinophagales</taxon>
        <taxon>Chitinophagaceae</taxon>
        <taxon>Chitinophaga</taxon>
    </lineage>
</organism>
<feature type="transmembrane region" description="Helical" evidence="1">
    <location>
        <begin position="266"/>
        <end position="289"/>
    </location>
</feature>
<dbReference type="Proteomes" id="UP000199310">
    <property type="component" value="Unassembled WGS sequence"/>
</dbReference>
<feature type="transmembrane region" description="Helical" evidence="1">
    <location>
        <begin position="329"/>
        <end position="362"/>
    </location>
</feature>
<evidence type="ECO:0000313" key="2">
    <source>
        <dbReference type="EMBL" id="SEW34080.1"/>
    </source>
</evidence>
<feature type="transmembrane region" description="Helical" evidence="1">
    <location>
        <begin position="295"/>
        <end position="317"/>
    </location>
</feature>
<dbReference type="AlphaFoldDB" id="A0A1I0R0X2"/>
<protein>
    <submittedName>
        <fullName evidence="2">Uncharacterized protein</fullName>
    </submittedName>
</protein>
<reference evidence="3" key="1">
    <citation type="submission" date="2016-10" db="EMBL/GenBank/DDBJ databases">
        <authorList>
            <person name="Varghese N."/>
            <person name="Submissions S."/>
        </authorList>
    </citation>
    <scope>NUCLEOTIDE SEQUENCE [LARGE SCALE GENOMIC DNA]</scope>
    <source>
        <strain evidence="3">DSM 3695</strain>
    </source>
</reference>
<dbReference type="STRING" id="29529.SAMN04488122_2057"/>
<dbReference type="OrthoDB" id="630586at2"/>
<dbReference type="RefSeq" id="WP_089894028.1">
    <property type="nucleotide sequence ID" value="NZ_FOJG01000001.1"/>
</dbReference>
<keyword evidence="1" id="KW-0472">Membrane</keyword>
<keyword evidence="1" id="KW-1133">Transmembrane helix</keyword>
<proteinExistence type="predicted"/>
<evidence type="ECO:0000313" key="3">
    <source>
        <dbReference type="Proteomes" id="UP000199310"/>
    </source>
</evidence>
<name>A0A1I0R0X2_9BACT</name>
<keyword evidence="1" id="KW-0812">Transmembrane</keyword>
<feature type="transmembrane region" description="Helical" evidence="1">
    <location>
        <begin position="55"/>
        <end position="77"/>
    </location>
</feature>
<feature type="transmembrane region" description="Helical" evidence="1">
    <location>
        <begin position="202"/>
        <end position="220"/>
    </location>
</feature>
<dbReference type="EMBL" id="FOJG01000001">
    <property type="protein sequence ID" value="SEW34080.1"/>
    <property type="molecule type" value="Genomic_DNA"/>
</dbReference>